<organism evidence="2 3">
    <name type="scientific">Senna tora</name>
    <dbReference type="NCBI Taxonomy" id="362788"/>
    <lineage>
        <taxon>Eukaryota</taxon>
        <taxon>Viridiplantae</taxon>
        <taxon>Streptophyta</taxon>
        <taxon>Embryophyta</taxon>
        <taxon>Tracheophyta</taxon>
        <taxon>Spermatophyta</taxon>
        <taxon>Magnoliopsida</taxon>
        <taxon>eudicotyledons</taxon>
        <taxon>Gunneridae</taxon>
        <taxon>Pentapetalae</taxon>
        <taxon>rosids</taxon>
        <taxon>fabids</taxon>
        <taxon>Fabales</taxon>
        <taxon>Fabaceae</taxon>
        <taxon>Caesalpinioideae</taxon>
        <taxon>Cassia clade</taxon>
        <taxon>Senna</taxon>
    </lineage>
</organism>
<sequence length="49" mass="5767">MGRRSLKGHVVFMRKQEMDRIPERKVKEKRERGGVLPIDDDVETEGEDI</sequence>
<accession>A0A834WLS6</accession>
<dbReference type="Proteomes" id="UP000634136">
    <property type="component" value="Unassembled WGS sequence"/>
</dbReference>
<comment type="caution">
    <text evidence="2">The sequence shown here is derived from an EMBL/GenBank/DDBJ whole genome shotgun (WGS) entry which is preliminary data.</text>
</comment>
<keyword evidence="3" id="KW-1185">Reference proteome</keyword>
<proteinExistence type="predicted"/>
<evidence type="ECO:0000313" key="2">
    <source>
        <dbReference type="EMBL" id="KAF7828035.1"/>
    </source>
</evidence>
<evidence type="ECO:0000313" key="3">
    <source>
        <dbReference type="Proteomes" id="UP000634136"/>
    </source>
</evidence>
<gene>
    <name evidence="2" type="ORF">G2W53_019199</name>
</gene>
<evidence type="ECO:0000256" key="1">
    <source>
        <dbReference type="SAM" id="MobiDB-lite"/>
    </source>
</evidence>
<dbReference type="EMBL" id="JAAIUW010000006">
    <property type="protein sequence ID" value="KAF7828035.1"/>
    <property type="molecule type" value="Genomic_DNA"/>
</dbReference>
<feature type="region of interest" description="Disordered" evidence="1">
    <location>
        <begin position="22"/>
        <end position="49"/>
    </location>
</feature>
<feature type="compositionally biased region" description="Acidic residues" evidence="1">
    <location>
        <begin position="38"/>
        <end position="49"/>
    </location>
</feature>
<dbReference type="AlphaFoldDB" id="A0A834WLS6"/>
<feature type="compositionally biased region" description="Basic and acidic residues" evidence="1">
    <location>
        <begin position="22"/>
        <end position="33"/>
    </location>
</feature>
<name>A0A834WLS6_9FABA</name>
<reference evidence="2" key="1">
    <citation type="submission" date="2020-09" db="EMBL/GenBank/DDBJ databases">
        <title>Genome-Enabled Discovery of Anthraquinone Biosynthesis in Senna tora.</title>
        <authorList>
            <person name="Kang S.-H."/>
            <person name="Pandey R.P."/>
            <person name="Lee C.-M."/>
            <person name="Sim J.-S."/>
            <person name="Jeong J.-T."/>
            <person name="Choi B.-S."/>
            <person name="Jung M."/>
            <person name="Ginzburg D."/>
            <person name="Zhao K."/>
            <person name="Won S.Y."/>
            <person name="Oh T.-J."/>
            <person name="Yu Y."/>
            <person name="Kim N.-H."/>
            <person name="Lee O.R."/>
            <person name="Lee T.-H."/>
            <person name="Bashyal P."/>
            <person name="Kim T.-S."/>
            <person name="Lee W.-H."/>
            <person name="Kawkins C."/>
            <person name="Kim C.-K."/>
            <person name="Kim J.S."/>
            <person name="Ahn B.O."/>
            <person name="Rhee S.Y."/>
            <person name="Sohng J.K."/>
        </authorList>
    </citation>
    <scope>NUCLEOTIDE SEQUENCE</scope>
    <source>
        <tissue evidence="2">Leaf</tissue>
    </source>
</reference>
<protein>
    <submittedName>
        <fullName evidence="2">Uncharacterized protein</fullName>
    </submittedName>
</protein>